<dbReference type="Gene3D" id="1.10.10.10">
    <property type="entry name" value="Winged helix-like DNA-binding domain superfamily/Winged helix DNA-binding domain"/>
    <property type="match status" value="1"/>
</dbReference>
<dbReference type="PRINTS" id="PR00598">
    <property type="entry name" value="HTHMARR"/>
</dbReference>
<feature type="domain" description="HTH marR-type" evidence="5">
    <location>
        <begin position="1"/>
        <end position="110"/>
    </location>
</feature>
<keyword evidence="3" id="KW-0804">Transcription</keyword>
<evidence type="ECO:0000259" key="5">
    <source>
        <dbReference type="PROSITE" id="PS50995"/>
    </source>
</evidence>
<feature type="compositionally biased region" description="Gly residues" evidence="4">
    <location>
        <begin position="133"/>
        <end position="144"/>
    </location>
</feature>
<dbReference type="InterPro" id="IPR036390">
    <property type="entry name" value="WH_DNA-bd_sf"/>
</dbReference>
<dbReference type="PROSITE" id="PS50995">
    <property type="entry name" value="HTH_MARR_2"/>
    <property type="match status" value="1"/>
</dbReference>
<name>A0ABQ6CD21_9HYPH</name>
<evidence type="ECO:0000313" key="7">
    <source>
        <dbReference type="Proteomes" id="UP001156882"/>
    </source>
</evidence>
<evidence type="ECO:0000256" key="4">
    <source>
        <dbReference type="SAM" id="MobiDB-lite"/>
    </source>
</evidence>
<dbReference type="EMBL" id="BSPC01000005">
    <property type="protein sequence ID" value="GLS17572.1"/>
    <property type="molecule type" value="Genomic_DNA"/>
</dbReference>
<protein>
    <recommendedName>
        <fullName evidence="5">HTH marR-type domain-containing protein</fullName>
    </recommendedName>
</protein>
<accession>A0ABQ6CD21</accession>
<dbReference type="InterPro" id="IPR023187">
    <property type="entry name" value="Tscrpt_reg_MarR-type_CS"/>
</dbReference>
<dbReference type="InterPro" id="IPR036388">
    <property type="entry name" value="WH-like_DNA-bd_sf"/>
</dbReference>
<dbReference type="PROSITE" id="PS01117">
    <property type="entry name" value="HTH_MARR_1"/>
    <property type="match status" value="1"/>
</dbReference>
<dbReference type="PANTHER" id="PTHR33164:SF95">
    <property type="entry name" value="TRANSCRIPTIONAL REGULATOR"/>
    <property type="match status" value="1"/>
</dbReference>
<evidence type="ECO:0000256" key="3">
    <source>
        <dbReference type="ARBA" id="ARBA00023163"/>
    </source>
</evidence>
<evidence type="ECO:0000256" key="2">
    <source>
        <dbReference type="ARBA" id="ARBA00023125"/>
    </source>
</evidence>
<dbReference type="Pfam" id="PF12802">
    <property type="entry name" value="MarR_2"/>
    <property type="match status" value="1"/>
</dbReference>
<dbReference type="SMART" id="SM00347">
    <property type="entry name" value="HTH_MARR"/>
    <property type="match status" value="1"/>
</dbReference>
<sequence>MPEGLRPIEYAVLAAIDDRPGFDQRKLAMALGIDATSIGQMVDRLAAMGLVDRTLDPADRRVRLLVPTLLGTSLRQRVRPVLLEAQTRILAPLEPAEQATLLELLARVVEGNDGYARPGSGRRNAKRRDGYMCPGGNGQGLSEP</sequence>
<keyword evidence="1" id="KW-0805">Transcription regulation</keyword>
<feature type="region of interest" description="Disordered" evidence="4">
    <location>
        <begin position="115"/>
        <end position="144"/>
    </location>
</feature>
<dbReference type="SUPFAM" id="SSF46785">
    <property type="entry name" value="Winged helix' DNA-binding domain"/>
    <property type="match status" value="1"/>
</dbReference>
<organism evidence="6 7">
    <name type="scientific">Labrys miyagiensis</name>
    <dbReference type="NCBI Taxonomy" id="346912"/>
    <lineage>
        <taxon>Bacteria</taxon>
        <taxon>Pseudomonadati</taxon>
        <taxon>Pseudomonadota</taxon>
        <taxon>Alphaproteobacteria</taxon>
        <taxon>Hyphomicrobiales</taxon>
        <taxon>Xanthobacteraceae</taxon>
        <taxon>Labrys</taxon>
    </lineage>
</organism>
<gene>
    <name evidence="6" type="ORF">GCM10007874_05870</name>
</gene>
<dbReference type="PANTHER" id="PTHR33164">
    <property type="entry name" value="TRANSCRIPTIONAL REGULATOR, MARR FAMILY"/>
    <property type="match status" value="1"/>
</dbReference>
<dbReference type="Proteomes" id="UP001156882">
    <property type="component" value="Unassembled WGS sequence"/>
</dbReference>
<keyword evidence="2" id="KW-0238">DNA-binding</keyword>
<dbReference type="InterPro" id="IPR039422">
    <property type="entry name" value="MarR/SlyA-like"/>
</dbReference>
<evidence type="ECO:0000256" key="1">
    <source>
        <dbReference type="ARBA" id="ARBA00023015"/>
    </source>
</evidence>
<comment type="caution">
    <text evidence="6">The sequence shown here is derived from an EMBL/GenBank/DDBJ whole genome shotgun (WGS) entry which is preliminary data.</text>
</comment>
<keyword evidence="7" id="KW-1185">Reference proteome</keyword>
<dbReference type="InterPro" id="IPR000835">
    <property type="entry name" value="HTH_MarR-typ"/>
</dbReference>
<proteinExistence type="predicted"/>
<evidence type="ECO:0000313" key="6">
    <source>
        <dbReference type="EMBL" id="GLS17572.1"/>
    </source>
</evidence>
<reference evidence="7" key="1">
    <citation type="journal article" date="2019" name="Int. J. Syst. Evol. Microbiol.">
        <title>The Global Catalogue of Microorganisms (GCM) 10K type strain sequencing project: providing services to taxonomists for standard genome sequencing and annotation.</title>
        <authorList>
            <consortium name="The Broad Institute Genomics Platform"/>
            <consortium name="The Broad Institute Genome Sequencing Center for Infectious Disease"/>
            <person name="Wu L."/>
            <person name="Ma J."/>
        </authorList>
    </citation>
    <scope>NUCLEOTIDE SEQUENCE [LARGE SCALE GENOMIC DNA]</scope>
    <source>
        <strain evidence="7">NBRC 101365</strain>
    </source>
</reference>